<dbReference type="InterPro" id="IPR036813">
    <property type="entry name" value="Tachylectin2_sf"/>
</dbReference>
<keyword evidence="4" id="KW-1185">Reference proteome</keyword>
<proteinExistence type="predicted"/>
<dbReference type="SUPFAM" id="SSF50934">
    <property type="entry name" value="Tachylectin-2"/>
    <property type="match status" value="1"/>
</dbReference>
<evidence type="ECO:0000313" key="3">
    <source>
        <dbReference type="EMBL" id="AOS63520.1"/>
    </source>
</evidence>
<dbReference type="Pfam" id="PF14517">
    <property type="entry name" value="Tachylectin"/>
    <property type="match status" value="1"/>
</dbReference>
<dbReference type="RefSeq" id="WP_069849318.1">
    <property type="nucleotide sequence ID" value="NZ_CP014859.1"/>
</dbReference>
<evidence type="ECO:0000313" key="4">
    <source>
        <dbReference type="Proteomes" id="UP000095210"/>
    </source>
</evidence>
<dbReference type="AlphaFoldDB" id="A0AAC9HQE3"/>
<dbReference type="Gene3D" id="2.115.10.10">
    <property type="entry name" value="Tachylectin 2"/>
    <property type="match status" value="1"/>
</dbReference>
<organism evidence="3 4">
    <name type="scientific">Actinoalloteichus hymeniacidonis</name>
    <dbReference type="NCBI Taxonomy" id="340345"/>
    <lineage>
        <taxon>Bacteria</taxon>
        <taxon>Bacillati</taxon>
        <taxon>Actinomycetota</taxon>
        <taxon>Actinomycetes</taxon>
        <taxon>Pseudonocardiales</taxon>
        <taxon>Pseudonocardiaceae</taxon>
        <taxon>Actinoalloteichus</taxon>
    </lineage>
</organism>
<feature type="domain" description="Tachylectin 2" evidence="2">
    <location>
        <begin position="50"/>
        <end position="253"/>
    </location>
</feature>
<name>A0AAC9HQE3_9PSEU</name>
<dbReference type="Proteomes" id="UP000095210">
    <property type="component" value="Chromosome"/>
</dbReference>
<accession>A0AAC9HQE3</accession>
<protein>
    <submittedName>
        <fullName evidence="3">Tachylectin</fullName>
    </submittedName>
</protein>
<dbReference type="InterPro" id="IPR023294">
    <property type="entry name" value="Tachylectin2"/>
</dbReference>
<sequence length="309" mass="34124">MRALHSRNLTAWAVGIMSTILMAGVPTIAGAEAAEPAVDCRNFASLYSADEDGRLYERSHSRPTEGQGFWDSAIGSIGSGVTGNMLAGTDGLMYQIKPDGIVEAYRHIGGRSWYQWEDGSYSRNISTTLGGYTDPVWRKRITVDSNGTFYLIRGNNQLYRATVDIEGLEFRQQSIAEDWSRFDAITAAGPGVLYARESDGTLYRFHYEESSQRWIDEGTHVDDGWDRYTAFVSPGADILYAVDTESGGVYWHRFFPYSEETVEPRLMVVAGTHDYRVAMPSDSCAWIPPTEDTTPESGAATKPGSTEGA</sequence>
<evidence type="ECO:0000259" key="2">
    <source>
        <dbReference type="Pfam" id="PF14517"/>
    </source>
</evidence>
<feature type="region of interest" description="Disordered" evidence="1">
    <location>
        <begin position="286"/>
        <end position="309"/>
    </location>
</feature>
<dbReference type="EMBL" id="CP014859">
    <property type="protein sequence ID" value="AOS63520.1"/>
    <property type="molecule type" value="Genomic_DNA"/>
</dbReference>
<gene>
    <name evidence="3" type="ORF">TL08_13530</name>
</gene>
<reference evidence="4" key="1">
    <citation type="submission" date="2016-03" db="EMBL/GenBank/DDBJ databases">
        <title>Complete genome sequence of the type strain Actinoalloteichus hymeniacidonis DSM 45092.</title>
        <authorList>
            <person name="Schaffert L."/>
            <person name="Albersmeier A."/>
            <person name="Winkler A."/>
            <person name="Kalinowski J."/>
            <person name="Zotchev S."/>
            <person name="Ruckert C."/>
        </authorList>
    </citation>
    <scope>NUCLEOTIDE SEQUENCE [LARGE SCALE GENOMIC DNA]</scope>
    <source>
        <strain evidence="4">HPA177(T) (DSM 45092(T))</strain>
    </source>
</reference>
<dbReference type="KEGG" id="ahm:TL08_13530"/>
<evidence type="ECO:0000256" key="1">
    <source>
        <dbReference type="SAM" id="MobiDB-lite"/>
    </source>
</evidence>